<gene>
    <name evidence="8" type="ORF">DJ021_12380</name>
</gene>
<dbReference type="PANTHER" id="PTHR43884">
    <property type="entry name" value="ACYL-COA DEHYDROGENASE"/>
    <property type="match status" value="1"/>
</dbReference>
<evidence type="ECO:0000256" key="5">
    <source>
        <dbReference type="ARBA" id="ARBA00023002"/>
    </source>
</evidence>
<dbReference type="AlphaFoldDB" id="A0A328AZH2"/>
<dbReference type="Proteomes" id="UP000249842">
    <property type="component" value="Unassembled WGS sequence"/>
</dbReference>
<evidence type="ECO:0000259" key="6">
    <source>
        <dbReference type="Pfam" id="PF00441"/>
    </source>
</evidence>
<dbReference type="SUPFAM" id="SSF56645">
    <property type="entry name" value="Acyl-CoA dehydrogenase NM domain-like"/>
    <property type="match status" value="1"/>
</dbReference>
<dbReference type="InterPro" id="IPR009075">
    <property type="entry name" value="AcylCo_DH/oxidase_C"/>
</dbReference>
<dbReference type="PANTHER" id="PTHR43884:SF20">
    <property type="entry name" value="ACYL-COA DEHYDROGENASE FADE28"/>
    <property type="match status" value="1"/>
</dbReference>
<keyword evidence="9" id="KW-1185">Reference proteome</keyword>
<reference evidence="9" key="1">
    <citation type="submission" date="2018-05" db="EMBL/GenBank/DDBJ databases">
        <authorList>
            <person name="Li X."/>
        </authorList>
    </citation>
    <scope>NUCLEOTIDE SEQUENCE [LARGE SCALE GENOMIC DNA]</scope>
    <source>
        <strain evidence="9">HKS-05</strain>
    </source>
</reference>
<keyword evidence="5" id="KW-0560">Oxidoreductase</keyword>
<evidence type="ECO:0000313" key="8">
    <source>
        <dbReference type="EMBL" id="RAK60542.1"/>
    </source>
</evidence>
<dbReference type="Gene3D" id="1.10.540.10">
    <property type="entry name" value="Acyl-CoA dehydrogenase/oxidase, N-terminal domain"/>
    <property type="match status" value="1"/>
</dbReference>
<comment type="cofactor">
    <cofactor evidence="1">
        <name>FAD</name>
        <dbReference type="ChEBI" id="CHEBI:57692"/>
    </cofactor>
</comment>
<feature type="domain" description="Acyl-CoA dehydrogenase/oxidase C-terminal" evidence="6">
    <location>
        <begin position="219"/>
        <end position="351"/>
    </location>
</feature>
<dbReference type="Gene3D" id="1.20.140.10">
    <property type="entry name" value="Butyryl-CoA Dehydrogenase, subunit A, domain 3"/>
    <property type="match status" value="1"/>
</dbReference>
<dbReference type="EMBL" id="QFYP01000001">
    <property type="protein sequence ID" value="RAK60542.1"/>
    <property type="molecule type" value="Genomic_DNA"/>
</dbReference>
<name>A0A328AZH2_9CAUL</name>
<keyword evidence="4" id="KW-0274">FAD</keyword>
<comment type="caution">
    <text evidence="8">The sequence shown here is derived from an EMBL/GenBank/DDBJ whole genome shotgun (WGS) entry which is preliminary data.</text>
</comment>
<dbReference type="InterPro" id="IPR036250">
    <property type="entry name" value="AcylCo_DH-like_C"/>
</dbReference>
<feature type="domain" description="Acyl-CoA dehydrogenase/oxidase N-terminal" evidence="7">
    <location>
        <begin position="6"/>
        <end position="118"/>
    </location>
</feature>
<dbReference type="InterPro" id="IPR013786">
    <property type="entry name" value="AcylCoA_DH/ox_N"/>
</dbReference>
<evidence type="ECO:0000256" key="2">
    <source>
        <dbReference type="ARBA" id="ARBA00009347"/>
    </source>
</evidence>
<dbReference type="CDD" id="cd00567">
    <property type="entry name" value="ACAD"/>
    <property type="match status" value="1"/>
</dbReference>
<evidence type="ECO:0000256" key="3">
    <source>
        <dbReference type="ARBA" id="ARBA00022630"/>
    </source>
</evidence>
<dbReference type="InterPro" id="IPR037069">
    <property type="entry name" value="AcylCoA_DH/ox_N_sf"/>
</dbReference>
<evidence type="ECO:0000313" key="9">
    <source>
        <dbReference type="Proteomes" id="UP000249842"/>
    </source>
</evidence>
<proteinExistence type="inferred from homology"/>
<comment type="similarity">
    <text evidence="2">Belongs to the acyl-CoA dehydrogenase family.</text>
</comment>
<accession>A0A328AZH2</accession>
<evidence type="ECO:0000256" key="4">
    <source>
        <dbReference type="ARBA" id="ARBA00022827"/>
    </source>
</evidence>
<dbReference type="GO" id="GO:0050660">
    <property type="term" value="F:flavin adenine dinucleotide binding"/>
    <property type="evidence" value="ECO:0007669"/>
    <property type="project" value="InterPro"/>
</dbReference>
<evidence type="ECO:0000256" key="1">
    <source>
        <dbReference type="ARBA" id="ARBA00001974"/>
    </source>
</evidence>
<organism evidence="8 9">
    <name type="scientific">Phenylobacterium hankyongense</name>
    <dbReference type="NCBI Taxonomy" id="1813876"/>
    <lineage>
        <taxon>Bacteria</taxon>
        <taxon>Pseudomonadati</taxon>
        <taxon>Pseudomonadota</taxon>
        <taxon>Alphaproteobacteria</taxon>
        <taxon>Caulobacterales</taxon>
        <taxon>Caulobacteraceae</taxon>
        <taxon>Phenylobacterium</taxon>
    </lineage>
</organism>
<dbReference type="Pfam" id="PF02771">
    <property type="entry name" value="Acyl-CoA_dh_N"/>
    <property type="match status" value="1"/>
</dbReference>
<dbReference type="Pfam" id="PF00441">
    <property type="entry name" value="Acyl-CoA_dh_1"/>
    <property type="match status" value="1"/>
</dbReference>
<dbReference type="OrthoDB" id="9775090at2"/>
<protein>
    <submittedName>
        <fullName evidence="8">Acyl-CoA dehydrogenase</fullName>
    </submittedName>
</protein>
<dbReference type="RefSeq" id="WP_111457835.1">
    <property type="nucleotide sequence ID" value="NZ_QFYP01000001.1"/>
</dbReference>
<dbReference type="SUPFAM" id="SSF47203">
    <property type="entry name" value="Acyl-CoA dehydrogenase C-terminal domain-like"/>
    <property type="match status" value="1"/>
</dbReference>
<evidence type="ECO:0000259" key="7">
    <source>
        <dbReference type="Pfam" id="PF02771"/>
    </source>
</evidence>
<dbReference type="InterPro" id="IPR009100">
    <property type="entry name" value="AcylCoA_DH/oxidase_NM_dom_sf"/>
</dbReference>
<keyword evidence="3" id="KW-0285">Flavoprotein</keyword>
<dbReference type="GO" id="GO:0003995">
    <property type="term" value="F:acyl-CoA dehydrogenase activity"/>
    <property type="evidence" value="ECO:0007669"/>
    <property type="project" value="TreeGrafter"/>
</dbReference>
<sequence>MRFALSEDQTLLQDSLRRALEQVAPLERVRRFADGAEATAPDVWAGLTELGLPGLLIDEAHGGLELGLLEAALAAEALGAVVAPAPFLGTAVLAPLALKLAGSAGQQAKWLPKLAAGEATAGVAISEPIAGARDGAGVEASGGRLDGTALFVIDAPGADLLVVADRVGGLHLVEAPPGPQPMSTIDATRRLSEVTFRDTMAEPLASGPALERLRDAAWVMLAADTLGAAQTMLDRAVAYAQERRQFGRVIGSFQAVKHLCAEMAAELEPARALVWYAAYAFDHAPDEAPLMAAHAKAHLSEIGRFIARTSTEVHGGVGMTDLLGLHYWFKRIGLNRQLLGGPERVREAAAKAQGLSAV</sequence>